<evidence type="ECO:0000259" key="5">
    <source>
        <dbReference type="Pfam" id="PF01258"/>
    </source>
</evidence>
<reference evidence="7" key="1">
    <citation type="submission" date="2017-09" db="EMBL/GenBank/DDBJ databases">
        <title>Depth-based differentiation of microbial function through sediment-hosted aquifers and enrichment of novel symbionts in the deep terrestrial subsurface.</title>
        <authorList>
            <person name="Probst A.J."/>
            <person name="Ladd B."/>
            <person name="Jarett J.K."/>
            <person name="Geller-Mcgrath D.E."/>
            <person name="Sieber C.M.K."/>
            <person name="Emerson J.B."/>
            <person name="Anantharaman K."/>
            <person name="Thomas B.C."/>
            <person name="Malmstrom R."/>
            <person name="Stieglmeier M."/>
            <person name="Klingl A."/>
            <person name="Woyke T."/>
            <person name="Ryan C.M."/>
            <person name="Banfield J.F."/>
        </authorList>
    </citation>
    <scope>NUCLEOTIDE SEQUENCE [LARGE SCALE GENOMIC DNA]</scope>
</reference>
<evidence type="ECO:0000256" key="1">
    <source>
        <dbReference type="ARBA" id="ARBA00022723"/>
    </source>
</evidence>
<dbReference type="SUPFAM" id="SSF57716">
    <property type="entry name" value="Glucocorticoid receptor-like (DNA-binding domain)"/>
    <property type="match status" value="1"/>
</dbReference>
<name>A0A2H0W068_9BACT</name>
<dbReference type="AlphaFoldDB" id="A0A2H0W068"/>
<evidence type="ECO:0000313" key="6">
    <source>
        <dbReference type="EMBL" id="PIS04738.1"/>
    </source>
</evidence>
<evidence type="ECO:0000256" key="2">
    <source>
        <dbReference type="ARBA" id="ARBA00022771"/>
    </source>
</evidence>
<keyword evidence="3" id="KW-0862">Zinc</keyword>
<sequence>MDSKTLEQIKGSLEAEKTRLEEMLKGFTTKDENIKGNYNANWNEYGDKEDENAAEVADYSDALSLEQNLEKTLADVKKALDKIDKGEYGVCHFCGQQIDERRLKARPTSSSCVNCKKQFKGEK</sequence>
<evidence type="ECO:0000256" key="3">
    <source>
        <dbReference type="ARBA" id="ARBA00022833"/>
    </source>
</evidence>
<proteinExistence type="predicted"/>
<dbReference type="Pfam" id="PF01258">
    <property type="entry name" value="zf-dskA_traR"/>
    <property type="match status" value="1"/>
</dbReference>
<dbReference type="PROSITE" id="PS51128">
    <property type="entry name" value="ZF_DKSA_2"/>
    <property type="match status" value="1"/>
</dbReference>
<dbReference type="Proteomes" id="UP000230935">
    <property type="component" value="Unassembled WGS sequence"/>
</dbReference>
<organism evidence="6 7">
    <name type="scientific">Candidatus Buchananbacteria bacterium CG10_big_fil_rev_8_21_14_0_10_42_9</name>
    <dbReference type="NCBI Taxonomy" id="1974526"/>
    <lineage>
        <taxon>Bacteria</taxon>
        <taxon>Candidatus Buchananiibacteriota</taxon>
    </lineage>
</organism>
<accession>A0A2H0W068</accession>
<dbReference type="PANTHER" id="PTHR33823">
    <property type="entry name" value="RNA POLYMERASE-BINDING TRANSCRIPTION FACTOR DKSA-RELATED"/>
    <property type="match status" value="1"/>
</dbReference>
<protein>
    <recommendedName>
        <fullName evidence="5">Zinc finger DksA/TraR C4-type domain-containing protein</fullName>
    </recommendedName>
</protein>
<dbReference type="GO" id="GO:0008270">
    <property type="term" value="F:zinc ion binding"/>
    <property type="evidence" value="ECO:0007669"/>
    <property type="project" value="UniProtKB-KW"/>
</dbReference>
<dbReference type="Gene3D" id="1.20.120.910">
    <property type="entry name" value="DksA, coiled-coil domain"/>
    <property type="match status" value="1"/>
</dbReference>
<dbReference type="PANTHER" id="PTHR33823:SF4">
    <property type="entry name" value="GENERAL STRESS PROTEIN 16O"/>
    <property type="match status" value="1"/>
</dbReference>
<keyword evidence="1" id="KW-0479">Metal-binding</keyword>
<evidence type="ECO:0000256" key="4">
    <source>
        <dbReference type="PROSITE-ProRule" id="PRU00510"/>
    </source>
</evidence>
<dbReference type="InterPro" id="IPR000962">
    <property type="entry name" value="Znf_DskA_TraR"/>
</dbReference>
<feature type="zinc finger region" description="dksA C4-type" evidence="4">
    <location>
        <begin position="91"/>
        <end position="115"/>
    </location>
</feature>
<evidence type="ECO:0000313" key="7">
    <source>
        <dbReference type="Proteomes" id="UP000230935"/>
    </source>
</evidence>
<dbReference type="InterPro" id="IPR037187">
    <property type="entry name" value="DnaK_N"/>
</dbReference>
<comment type="caution">
    <text evidence="6">The sequence shown here is derived from an EMBL/GenBank/DDBJ whole genome shotgun (WGS) entry which is preliminary data.</text>
</comment>
<dbReference type="SUPFAM" id="SSF109635">
    <property type="entry name" value="DnaK suppressor protein DksA, alpha-hairpin domain"/>
    <property type="match status" value="1"/>
</dbReference>
<dbReference type="EMBL" id="PEZZ01000038">
    <property type="protein sequence ID" value="PIS04738.1"/>
    <property type="molecule type" value="Genomic_DNA"/>
</dbReference>
<gene>
    <name evidence="6" type="ORF">COT81_04955</name>
</gene>
<keyword evidence="2" id="KW-0863">Zinc-finger</keyword>
<feature type="domain" description="Zinc finger DksA/TraR C4-type" evidence="5">
    <location>
        <begin position="86"/>
        <end position="116"/>
    </location>
</feature>